<proteinExistence type="predicted"/>
<gene>
    <name evidence="1" type="ORF">BpHYR1_041221</name>
</gene>
<dbReference type="AlphaFoldDB" id="A0A3M7PQE6"/>
<organism evidence="1 2">
    <name type="scientific">Brachionus plicatilis</name>
    <name type="common">Marine rotifer</name>
    <name type="synonym">Brachionus muelleri</name>
    <dbReference type="NCBI Taxonomy" id="10195"/>
    <lineage>
        <taxon>Eukaryota</taxon>
        <taxon>Metazoa</taxon>
        <taxon>Spiralia</taxon>
        <taxon>Gnathifera</taxon>
        <taxon>Rotifera</taxon>
        <taxon>Eurotatoria</taxon>
        <taxon>Monogononta</taxon>
        <taxon>Pseudotrocha</taxon>
        <taxon>Ploima</taxon>
        <taxon>Brachionidae</taxon>
        <taxon>Brachionus</taxon>
    </lineage>
</organism>
<sequence length="73" mass="8847">MPYLYLFQYIIRNYFPKIHSKLKLKHNTFVQNKLIFAPKNLILAEKGHFYTNKNPFADNNIFFPKKSRKNLNN</sequence>
<comment type="caution">
    <text evidence="1">The sequence shown here is derived from an EMBL/GenBank/DDBJ whole genome shotgun (WGS) entry which is preliminary data.</text>
</comment>
<accession>A0A3M7PQE6</accession>
<evidence type="ECO:0000313" key="2">
    <source>
        <dbReference type="Proteomes" id="UP000276133"/>
    </source>
</evidence>
<name>A0A3M7PQE6_BRAPC</name>
<reference evidence="1 2" key="1">
    <citation type="journal article" date="2018" name="Sci. Rep.">
        <title>Genomic signatures of local adaptation to the degree of environmental predictability in rotifers.</title>
        <authorList>
            <person name="Franch-Gras L."/>
            <person name="Hahn C."/>
            <person name="Garcia-Roger E.M."/>
            <person name="Carmona M.J."/>
            <person name="Serra M."/>
            <person name="Gomez A."/>
        </authorList>
    </citation>
    <scope>NUCLEOTIDE SEQUENCE [LARGE SCALE GENOMIC DNA]</scope>
    <source>
        <strain evidence="1">HYR1</strain>
    </source>
</reference>
<dbReference type="Proteomes" id="UP000276133">
    <property type="component" value="Unassembled WGS sequence"/>
</dbReference>
<keyword evidence="2" id="KW-1185">Reference proteome</keyword>
<evidence type="ECO:0000313" key="1">
    <source>
        <dbReference type="EMBL" id="RNA01129.1"/>
    </source>
</evidence>
<dbReference type="EMBL" id="REGN01009455">
    <property type="protein sequence ID" value="RNA01129.1"/>
    <property type="molecule type" value="Genomic_DNA"/>
</dbReference>
<feature type="non-terminal residue" evidence="1">
    <location>
        <position position="73"/>
    </location>
</feature>
<protein>
    <submittedName>
        <fullName evidence="1">Uncharacterized protein</fullName>
    </submittedName>
</protein>